<organism evidence="4 5">
    <name type="scientific">Pseudoxanthomonas wuyuanensis</name>
    <dbReference type="NCBI Taxonomy" id="1073196"/>
    <lineage>
        <taxon>Bacteria</taxon>
        <taxon>Pseudomonadati</taxon>
        <taxon>Pseudomonadota</taxon>
        <taxon>Gammaproteobacteria</taxon>
        <taxon>Lysobacterales</taxon>
        <taxon>Lysobacteraceae</taxon>
        <taxon>Pseudoxanthomonas</taxon>
    </lineage>
</organism>
<feature type="chain" id="PRO_5012673717" evidence="2">
    <location>
        <begin position="25"/>
        <end position="369"/>
    </location>
</feature>
<dbReference type="GO" id="GO:0046677">
    <property type="term" value="P:response to antibiotic"/>
    <property type="evidence" value="ECO:0007669"/>
    <property type="project" value="InterPro"/>
</dbReference>
<dbReference type="OrthoDB" id="9784149at2"/>
<accession>A0A286CYN6</accession>
<dbReference type="AlphaFoldDB" id="A0A286CYN6"/>
<feature type="domain" description="Beta-lactamase class A catalytic" evidence="3">
    <location>
        <begin position="64"/>
        <end position="176"/>
    </location>
</feature>
<evidence type="ECO:0000256" key="2">
    <source>
        <dbReference type="SAM" id="SignalP"/>
    </source>
</evidence>
<dbReference type="PANTHER" id="PTHR35333:SF4">
    <property type="entry name" value="SLR0121 PROTEIN"/>
    <property type="match status" value="1"/>
</dbReference>
<protein>
    <submittedName>
        <fullName evidence="4">Beta-lactamase class A</fullName>
    </submittedName>
</protein>
<comment type="catalytic activity">
    <reaction evidence="1">
        <text>a beta-lactam + H2O = a substituted beta-amino acid</text>
        <dbReference type="Rhea" id="RHEA:20401"/>
        <dbReference type="ChEBI" id="CHEBI:15377"/>
        <dbReference type="ChEBI" id="CHEBI:35627"/>
        <dbReference type="ChEBI" id="CHEBI:140347"/>
        <dbReference type="EC" id="3.5.2.6"/>
    </reaction>
</comment>
<evidence type="ECO:0000256" key="1">
    <source>
        <dbReference type="ARBA" id="ARBA00001526"/>
    </source>
</evidence>
<dbReference type="InterPro" id="IPR000871">
    <property type="entry name" value="Beta-lactam_class-A"/>
</dbReference>
<evidence type="ECO:0000313" key="5">
    <source>
        <dbReference type="Proteomes" id="UP000219374"/>
    </source>
</evidence>
<name>A0A286CYN6_9GAMM</name>
<dbReference type="InterPro" id="IPR045155">
    <property type="entry name" value="Beta-lactam_cat"/>
</dbReference>
<evidence type="ECO:0000259" key="3">
    <source>
        <dbReference type="Pfam" id="PF13354"/>
    </source>
</evidence>
<dbReference type="Proteomes" id="UP000219374">
    <property type="component" value="Unassembled WGS sequence"/>
</dbReference>
<sequence>MSRWLGRTVAIALMLALVSTACQRQDPAQREAVATDVPADAPAWVAALAERVERIDRAMPGEFGVYVKRLGENDGILDRGGDRRWYLSSTIKVPVAMAVLEQVDEGELALQDQRVLAESDFVDGSGDLIWQKPGSRYTVADLLEKSLQDSDSTATDMLIRLIGQRRLNQRVQAWSGGGFGPLTTIQQVRYDVYGAAHPGVAKLSNMDLVRLRNAEAGEPRLQALAQALGVPRSELDAGTLDALFENYYRRGDNSATLRAFAAVLEQLAAGQLLGPESRQRVLGHMRRISTGARRIQAGLPEGADFAQKTGTQIGRACNLGIIDPDRGRDGAVVVVACAERFDALAEAEQAFEQLGTALVDVGLVQAGAR</sequence>
<dbReference type="SUPFAM" id="SSF56601">
    <property type="entry name" value="beta-lactamase/transpeptidase-like"/>
    <property type="match status" value="1"/>
</dbReference>
<gene>
    <name evidence="4" type="ORF">SAMN06296416_101659</name>
</gene>
<dbReference type="PANTHER" id="PTHR35333">
    <property type="entry name" value="BETA-LACTAMASE"/>
    <property type="match status" value="1"/>
</dbReference>
<proteinExistence type="predicted"/>
<dbReference type="InterPro" id="IPR012338">
    <property type="entry name" value="Beta-lactam/transpept-like"/>
</dbReference>
<evidence type="ECO:0000313" key="4">
    <source>
        <dbReference type="EMBL" id="SOD51511.1"/>
    </source>
</evidence>
<dbReference type="Gene3D" id="3.40.710.10">
    <property type="entry name" value="DD-peptidase/beta-lactamase superfamily"/>
    <property type="match status" value="1"/>
</dbReference>
<dbReference type="Pfam" id="PF13354">
    <property type="entry name" value="Beta-lactamase2"/>
    <property type="match status" value="2"/>
</dbReference>
<feature type="domain" description="Beta-lactamase class A catalytic" evidence="3">
    <location>
        <begin position="216"/>
        <end position="335"/>
    </location>
</feature>
<reference evidence="4 5" key="1">
    <citation type="submission" date="2017-09" db="EMBL/GenBank/DDBJ databases">
        <authorList>
            <person name="Ehlers B."/>
            <person name="Leendertz F.H."/>
        </authorList>
    </citation>
    <scope>NUCLEOTIDE SEQUENCE [LARGE SCALE GENOMIC DNA]</scope>
    <source>
        <strain evidence="4 5">CGMCC 1.10978</strain>
    </source>
</reference>
<dbReference type="GO" id="GO:0008800">
    <property type="term" value="F:beta-lactamase activity"/>
    <property type="evidence" value="ECO:0007669"/>
    <property type="project" value="UniProtKB-EC"/>
</dbReference>
<dbReference type="PRINTS" id="PR00118">
    <property type="entry name" value="BLACTAMASEA"/>
</dbReference>
<keyword evidence="5" id="KW-1185">Reference proteome</keyword>
<dbReference type="PROSITE" id="PS51257">
    <property type="entry name" value="PROKAR_LIPOPROTEIN"/>
    <property type="match status" value="1"/>
</dbReference>
<keyword evidence="2" id="KW-0732">Signal</keyword>
<dbReference type="EMBL" id="OCND01000001">
    <property type="protein sequence ID" value="SOD51511.1"/>
    <property type="molecule type" value="Genomic_DNA"/>
</dbReference>
<dbReference type="GO" id="GO:0030655">
    <property type="term" value="P:beta-lactam antibiotic catabolic process"/>
    <property type="evidence" value="ECO:0007669"/>
    <property type="project" value="InterPro"/>
</dbReference>
<feature type="signal peptide" evidence="2">
    <location>
        <begin position="1"/>
        <end position="24"/>
    </location>
</feature>
<dbReference type="RefSeq" id="WP_097120420.1">
    <property type="nucleotide sequence ID" value="NZ_OCND01000001.1"/>
</dbReference>